<feature type="region of interest" description="Disordered" evidence="4">
    <location>
        <begin position="28"/>
        <end position="51"/>
    </location>
</feature>
<proteinExistence type="inferred from homology"/>
<feature type="compositionally biased region" description="Acidic residues" evidence="4">
    <location>
        <begin position="33"/>
        <end position="48"/>
    </location>
</feature>
<dbReference type="PANTHER" id="PTHR46847:SF2">
    <property type="entry name" value="ABC TRANSPORTER SUGAR-BINDING PROTEIN"/>
    <property type="match status" value="1"/>
</dbReference>
<evidence type="ECO:0000256" key="5">
    <source>
        <dbReference type="SAM" id="SignalP"/>
    </source>
</evidence>
<feature type="signal peptide" evidence="5">
    <location>
        <begin position="1"/>
        <end position="19"/>
    </location>
</feature>
<evidence type="ECO:0000256" key="4">
    <source>
        <dbReference type="SAM" id="MobiDB-lite"/>
    </source>
</evidence>
<protein>
    <submittedName>
        <fullName evidence="7">Sugar ABC transporter substrate-binding protein</fullName>
    </submittedName>
</protein>
<dbReference type="Gene3D" id="3.40.50.2300">
    <property type="match status" value="2"/>
</dbReference>
<evidence type="ECO:0000256" key="1">
    <source>
        <dbReference type="ARBA" id="ARBA00004196"/>
    </source>
</evidence>
<dbReference type="AlphaFoldDB" id="A0A9D2G8V4"/>
<evidence type="ECO:0000256" key="3">
    <source>
        <dbReference type="ARBA" id="ARBA00022729"/>
    </source>
</evidence>
<evidence type="ECO:0000256" key="2">
    <source>
        <dbReference type="ARBA" id="ARBA00007639"/>
    </source>
</evidence>
<keyword evidence="3 5" id="KW-0732">Signal</keyword>
<dbReference type="Pfam" id="PF13407">
    <property type="entry name" value="Peripla_BP_4"/>
    <property type="match status" value="1"/>
</dbReference>
<feature type="domain" description="Periplasmic binding protein" evidence="6">
    <location>
        <begin position="54"/>
        <end position="307"/>
    </location>
</feature>
<comment type="caution">
    <text evidence="7">The sequence shown here is derived from an EMBL/GenBank/DDBJ whole genome shotgun (WGS) entry which is preliminary data.</text>
</comment>
<organism evidence="7 8">
    <name type="scientific">Candidatus Mediterraneibacter stercoravium</name>
    <dbReference type="NCBI Taxonomy" id="2838685"/>
    <lineage>
        <taxon>Bacteria</taxon>
        <taxon>Bacillati</taxon>
        <taxon>Bacillota</taxon>
        <taxon>Clostridia</taxon>
        <taxon>Lachnospirales</taxon>
        <taxon>Lachnospiraceae</taxon>
        <taxon>Mediterraneibacter</taxon>
    </lineage>
</organism>
<reference evidence="7" key="1">
    <citation type="journal article" date="2021" name="PeerJ">
        <title>Extensive microbial diversity within the chicken gut microbiome revealed by metagenomics and culture.</title>
        <authorList>
            <person name="Gilroy R."/>
            <person name="Ravi A."/>
            <person name="Getino M."/>
            <person name="Pursley I."/>
            <person name="Horton D.L."/>
            <person name="Alikhan N.F."/>
            <person name="Baker D."/>
            <person name="Gharbi K."/>
            <person name="Hall N."/>
            <person name="Watson M."/>
            <person name="Adriaenssens E.M."/>
            <person name="Foster-Nyarko E."/>
            <person name="Jarju S."/>
            <person name="Secka A."/>
            <person name="Antonio M."/>
            <person name="Oren A."/>
            <person name="Chaudhuri R.R."/>
            <person name="La Ragione R."/>
            <person name="Hildebrand F."/>
            <person name="Pallen M.J."/>
        </authorList>
    </citation>
    <scope>NUCLEOTIDE SEQUENCE</scope>
    <source>
        <strain evidence="7">CHK196-3914</strain>
    </source>
</reference>
<dbReference type="EMBL" id="DXAY01000092">
    <property type="protein sequence ID" value="HIZ74356.1"/>
    <property type="molecule type" value="Genomic_DNA"/>
</dbReference>
<gene>
    <name evidence="7" type="ORF">H9723_03820</name>
</gene>
<dbReference type="InterPro" id="IPR025997">
    <property type="entry name" value="SBP_2_dom"/>
</dbReference>
<comment type="subcellular location">
    <subcellularLocation>
        <location evidence="1">Cell envelope</location>
    </subcellularLocation>
</comment>
<dbReference type="PROSITE" id="PS51257">
    <property type="entry name" value="PROKAR_LIPOPROTEIN"/>
    <property type="match status" value="1"/>
</dbReference>
<dbReference type="GO" id="GO:0030246">
    <property type="term" value="F:carbohydrate binding"/>
    <property type="evidence" value="ECO:0007669"/>
    <property type="project" value="UniProtKB-ARBA"/>
</dbReference>
<dbReference type="Proteomes" id="UP000824116">
    <property type="component" value="Unassembled WGS sequence"/>
</dbReference>
<evidence type="ECO:0000313" key="7">
    <source>
        <dbReference type="EMBL" id="HIZ74356.1"/>
    </source>
</evidence>
<name>A0A9D2G8V4_9FIRM</name>
<evidence type="ECO:0000313" key="8">
    <source>
        <dbReference type="Proteomes" id="UP000824116"/>
    </source>
</evidence>
<reference evidence="7" key="2">
    <citation type="submission" date="2021-04" db="EMBL/GenBank/DDBJ databases">
        <authorList>
            <person name="Gilroy R."/>
        </authorList>
    </citation>
    <scope>NUCLEOTIDE SEQUENCE</scope>
    <source>
        <strain evidence="7">CHK196-3914</strain>
    </source>
</reference>
<dbReference type="CDD" id="cd19971">
    <property type="entry name" value="PBP1_ABC_sugar_binding-like"/>
    <property type="match status" value="1"/>
</dbReference>
<evidence type="ECO:0000259" key="6">
    <source>
        <dbReference type="Pfam" id="PF13407"/>
    </source>
</evidence>
<dbReference type="SUPFAM" id="SSF53822">
    <property type="entry name" value="Periplasmic binding protein-like I"/>
    <property type="match status" value="1"/>
</dbReference>
<comment type="similarity">
    <text evidence="2">Belongs to the bacterial solute-binding protein 2 family.</text>
</comment>
<dbReference type="InterPro" id="IPR028082">
    <property type="entry name" value="Peripla_BP_I"/>
</dbReference>
<sequence length="334" mass="36415">MRKRILLIFLTVFSAAVLMSGCKRNVGTPEDNAVVEETDETDENEGEENEGRIFGYSCSDMSNPFYETLKDSIRTSLEEQGDGILVKDPAGDAAAQVTQIREMIEAEVDAVFVCPVDWEEITPALEELEEADIPVINLDIEVKDTDLTDAFVGSDNHNAGYVCGENLTEKRPDGGRIVIVENPSVNSINERITGFEEAIANAGFEVVRRIDAGGDISAVKEEMKALFAQDMQIDAVMCGNDQMAEQVLAAAEESEGWDGLVYSVDGSPEIKSALTDPESPMEAAGAQSPINIGKTAVQVATAILNGDDYEKENYEDTFLINRDNVEMYGTDGWQ</sequence>
<accession>A0A9D2G8V4</accession>
<dbReference type="GO" id="GO:0030313">
    <property type="term" value="C:cell envelope"/>
    <property type="evidence" value="ECO:0007669"/>
    <property type="project" value="UniProtKB-SubCell"/>
</dbReference>
<feature type="chain" id="PRO_5039620931" evidence="5">
    <location>
        <begin position="20"/>
        <end position="334"/>
    </location>
</feature>
<dbReference type="PANTHER" id="PTHR46847">
    <property type="entry name" value="D-ALLOSE-BINDING PERIPLASMIC PROTEIN-RELATED"/>
    <property type="match status" value="1"/>
</dbReference>